<evidence type="ECO:0000256" key="2">
    <source>
        <dbReference type="ARBA" id="ARBA00020055"/>
    </source>
</evidence>
<dbReference type="PRINTS" id="PR02038">
    <property type="entry name" value="AURORABORA"/>
</dbReference>
<dbReference type="InterPro" id="IPR023252">
    <property type="entry name" value="Aurora_borealis_protein"/>
</dbReference>
<dbReference type="GO" id="GO:0005737">
    <property type="term" value="C:cytoplasm"/>
    <property type="evidence" value="ECO:0007669"/>
    <property type="project" value="TreeGrafter"/>
</dbReference>
<keyword evidence="4" id="KW-0498">Mitosis</keyword>
<dbReference type="EMBL" id="GFDL01014610">
    <property type="protein sequence ID" value="JAV20435.1"/>
    <property type="molecule type" value="Transcribed_RNA"/>
</dbReference>
<sequence length="622" mass="67765">MDPETFLTPRKMFQNAFNAARKSAAGSSSPSVFTPTRLGSSSSRTGAVNGRFHLLPAVVQTPPSCRVLPAKVVNPFESLERLHLPMIASPSIFHRPATPRASNAGASGDGSAAVFEWTIDEVSSLGQANFEPYESQFLQTPDTAREAKAQAAISAYFNEISVPSPVDCPLRNQKIILNAGSSSFSSSFAGRKSKRKRDGICQTVLTFPPVLPPELEAMLAPYFNFHDNQQQTHEPIDETTDGGSFIDHDARDASLRRKLFNCASDSDEPDEREDSLDQLDLRCLSPPPVSPELDQAAAQILKRSRCFSSSREIVVDPGDISISPVATVTSATQAGDDERESFGALSPISKRSESPSPMKPGSNSTELPGVGTLAGDGGGVEMGTDAIYRSTPERPRPGGIVAMNCSSTTSQHHMSVELNDSQQRAFKPTDRSSAELTEEDDISYEENLLASSQSSCSISTSQQHPTTPVRRHAGRSRTRRNRKNLSHSFLLYSDELDEEQREEEQQQQSSQHQDLLTKELHRRSFSGILTNSSKENLRPLPDQMLAKSVPIGGNFYRMDSGFNEEETTRGSQETADYDETDVSMQSDFCCDEAVGGGTPQRGGRRRAGTGDGQHHTGCSIRL</sequence>
<feature type="compositionally biased region" description="Gly residues" evidence="6">
    <location>
        <begin position="372"/>
        <end position="381"/>
    </location>
</feature>
<protein>
    <recommendedName>
        <fullName evidence="2">Protein aurora borealis</fullName>
    </recommendedName>
</protein>
<organism evidence="7">
    <name type="scientific">Culex tarsalis</name>
    <name type="common">Encephalitis mosquito</name>
    <dbReference type="NCBI Taxonomy" id="7177"/>
    <lineage>
        <taxon>Eukaryota</taxon>
        <taxon>Metazoa</taxon>
        <taxon>Ecdysozoa</taxon>
        <taxon>Arthropoda</taxon>
        <taxon>Hexapoda</taxon>
        <taxon>Insecta</taxon>
        <taxon>Pterygota</taxon>
        <taxon>Neoptera</taxon>
        <taxon>Endopterygota</taxon>
        <taxon>Diptera</taxon>
        <taxon>Nematocera</taxon>
        <taxon>Culicoidea</taxon>
        <taxon>Culicidae</taxon>
        <taxon>Culicinae</taxon>
        <taxon>Culicini</taxon>
        <taxon>Culex</taxon>
        <taxon>Culex</taxon>
    </lineage>
</organism>
<evidence type="ECO:0000256" key="1">
    <source>
        <dbReference type="ARBA" id="ARBA00010963"/>
    </source>
</evidence>
<dbReference type="GO" id="GO:0051301">
    <property type="term" value="P:cell division"/>
    <property type="evidence" value="ECO:0007669"/>
    <property type="project" value="UniProtKB-KW"/>
</dbReference>
<evidence type="ECO:0000256" key="3">
    <source>
        <dbReference type="ARBA" id="ARBA00022618"/>
    </source>
</evidence>
<feature type="compositionally biased region" description="Basic residues" evidence="6">
    <location>
        <begin position="469"/>
        <end position="485"/>
    </location>
</feature>
<dbReference type="GO" id="GO:0005634">
    <property type="term" value="C:nucleus"/>
    <property type="evidence" value="ECO:0007669"/>
    <property type="project" value="TreeGrafter"/>
</dbReference>
<proteinExistence type="inferred from homology"/>
<dbReference type="GO" id="GO:0007088">
    <property type="term" value="P:regulation of mitotic nuclear division"/>
    <property type="evidence" value="ECO:0007669"/>
    <property type="project" value="TreeGrafter"/>
</dbReference>
<dbReference type="GO" id="GO:0060236">
    <property type="term" value="P:regulation of mitotic spindle organization"/>
    <property type="evidence" value="ECO:0007669"/>
    <property type="project" value="TreeGrafter"/>
</dbReference>
<feature type="compositionally biased region" description="Low complexity" evidence="6">
    <location>
        <begin position="451"/>
        <end position="463"/>
    </location>
</feature>
<feature type="region of interest" description="Disordered" evidence="6">
    <location>
        <begin position="330"/>
        <end position="488"/>
    </location>
</feature>
<feature type="compositionally biased region" description="Polar residues" evidence="6">
    <location>
        <begin position="404"/>
        <end position="424"/>
    </location>
</feature>
<dbReference type="PANTHER" id="PTHR14728">
    <property type="entry name" value="PROTEIN AURORA BOREALIS"/>
    <property type="match status" value="1"/>
</dbReference>
<comment type="similarity">
    <text evidence="1">Belongs to the BORA family.</text>
</comment>
<evidence type="ECO:0000256" key="5">
    <source>
        <dbReference type="ARBA" id="ARBA00023306"/>
    </source>
</evidence>
<feature type="region of interest" description="Disordered" evidence="6">
    <location>
        <begin position="594"/>
        <end position="622"/>
    </location>
</feature>
<dbReference type="Pfam" id="PF15280">
    <property type="entry name" value="BORA_N"/>
    <property type="match status" value="1"/>
</dbReference>
<keyword evidence="5" id="KW-0131">Cell cycle</keyword>
<reference evidence="7" key="1">
    <citation type="submission" date="2017-01" db="EMBL/GenBank/DDBJ databases">
        <title>A deep insight into the sialotranscriptome of adult male and female Cluex tarsalis mosquitoes.</title>
        <authorList>
            <person name="Ribeiro J.M."/>
            <person name="Moreira F."/>
            <person name="Bernard K.A."/>
            <person name="Calvo E."/>
        </authorList>
    </citation>
    <scope>NUCLEOTIDE SEQUENCE</scope>
    <source>
        <strain evidence="7">Kern County</strain>
        <tissue evidence="7">Salivary glands</tissue>
    </source>
</reference>
<dbReference type="AlphaFoldDB" id="A0A1Q3EYQ1"/>
<dbReference type="PANTHER" id="PTHR14728:SF2">
    <property type="entry name" value="PROTEIN AURORA BOREALIS"/>
    <property type="match status" value="1"/>
</dbReference>
<name>A0A1Q3EYQ1_CULTA</name>
<accession>A0A1Q3EYQ1</accession>
<feature type="region of interest" description="Disordered" evidence="6">
    <location>
        <begin position="496"/>
        <end position="515"/>
    </location>
</feature>
<evidence type="ECO:0000313" key="7">
    <source>
        <dbReference type="EMBL" id="JAV20435.1"/>
    </source>
</evidence>
<dbReference type="GO" id="GO:0019901">
    <property type="term" value="F:protein kinase binding"/>
    <property type="evidence" value="ECO:0007669"/>
    <property type="project" value="TreeGrafter"/>
</dbReference>
<evidence type="ECO:0000256" key="4">
    <source>
        <dbReference type="ARBA" id="ARBA00022776"/>
    </source>
</evidence>
<keyword evidence="3" id="KW-0132">Cell division</keyword>
<evidence type="ECO:0000256" key="6">
    <source>
        <dbReference type="SAM" id="MobiDB-lite"/>
    </source>
</evidence>